<comment type="domain">
    <text evidence="5">The Q motif is unique to and characteristic of the DEAD box family of RNA helicases and controls ATP binding and hydrolysis.</text>
</comment>
<feature type="domain" description="Helicase C-terminal" evidence="6">
    <location>
        <begin position="1"/>
        <end position="111"/>
    </location>
</feature>
<keyword evidence="3 5" id="KW-0067">ATP-binding</keyword>
<dbReference type="Proteomes" id="UP000243686">
    <property type="component" value="Unassembled WGS sequence"/>
</dbReference>
<evidence type="ECO:0000256" key="4">
    <source>
        <dbReference type="ARBA" id="ARBA00022884"/>
    </source>
</evidence>
<proteinExistence type="inferred from homology"/>
<evidence type="ECO:0000259" key="6">
    <source>
        <dbReference type="PROSITE" id="PS51194"/>
    </source>
</evidence>
<keyword evidence="5 7" id="KW-0347">Helicase</keyword>
<dbReference type="GO" id="GO:0003723">
    <property type="term" value="F:RNA binding"/>
    <property type="evidence" value="ECO:0007669"/>
    <property type="project" value="UniProtKB-UniRule"/>
</dbReference>
<dbReference type="InterPro" id="IPR001650">
    <property type="entry name" value="Helicase_C-like"/>
</dbReference>
<dbReference type="GO" id="GO:0005524">
    <property type="term" value="F:ATP binding"/>
    <property type="evidence" value="ECO:0007669"/>
    <property type="project" value="UniProtKB-UniRule"/>
</dbReference>
<keyword evidence="8" id="KW-1185">Reference proteome</keyword>
<evidence type="ECO:0000256" key="5">
    <source>
        <dbReference type="RuleBase" id="RU365068"/>
    </source>
</evidence>
<dbReference type="PANTHER" id="PTHR24031">
    <property type="entry name" value="RNA HELICASE"/>
    <property type="match status" value="1"/>
</dbReference>
<dbReference type="Gene3D" id="3.40.50.300">
    <property type="entry name" value="P-loop containing nucleotide triphosphate hydrolases"/>
    <property type="match status" value="1"/>
</dbReference>
<evidence type="ECO:0000313" key="7">
    <source>
        <dbReference type="EMBL" id="OON21871.1"/>
    </source>
</evidence>
<dbReference type="SUPFAM" id="SSF52540">
    <property type="entry name" value="P-loop containing nucleoside triphosphate hydrolases"/>
    <property type="match status" value="1"/>
</dbReference>
<dbReference type="EC" id="3.6.4.13" evidence="5"/>
<dbReference type="EMBL" id="KV891963">
    <property type="protein sequence ID" value="OON21871.1"/>
    <property type="molecule type" value="Genomic_DNA"/>
</dbReference>
<dbReference type="GO" id="GO:0003724">
    <property type="term" value="F:RNA helicase activity"/>
    <property type="evidence" value="ECO:0007669"/>
    <property type="project" value="UniProtKB-EC"/>
</dbReference>
<evidence type="ECO:0000313" key="8">
    <source>
        <dbReference type="Proteomes" id="UP000243686"/>
    </source>
</evidence>
<accession>A0A1S8X5F0</accession>
<gene>
    <name evidence="7" type="ORF">X801_02228</name>
</gene>
<reference evidence="7 8" key="1">
    <citation type="submission" date="2015-03" db="EMBL/GenBank/DDBJ databases">
        <title>Draft genome of the nematode, Opisthorchis viverrini.</title>
        <authorList>
            <person name="Mitreva M."/>
        </authorList>
    </citation>
    <scope>NUCLEOTIDE SEQUENCE [LARGE SCALE GENOMIC DNA]</scope>
    <source>
        <strain evidence="7">Khon Kaen</strain>
    </source>
</reference>
<comment type="function">
    <text evidence="5">RNA helicase.</text>
</comment>
<keyword evidence="4 5" id="KW-0694">RNA-binding</keyword>
<dbReference type="Pfam" id="PF00271">
    <property type="entry name" value="Helicase_C"/>
    <property type="match status" value="1"/>
</dbReference>
<dbReference type="AlphaFoldDB" id="A0A1S8X5F0"/>
<evidence type="ECO:0000256" key="3">
    <source>
        <dbReference type="ARBA" id="ARBA00022840"/>
    </source>
</evidence>
<name>A0A1S8X5F0_OPIVI</name>
<evidence type="ECO:0000256" key="2">
    <source>
        <dbReference type="ARBA" id="ARBA00022801"/>
    </source>
</evidence>
<sequence>MAESISVICRAPLGHTGILRKNRTMAVAARGLDIPHVTAVINVGFPVEIDDYVHRIGRTGRMGRAGEAITVLNQTLLDKASRSVARGVLRVLQSSMGDTEANIPEPVLSFACLNPNDFDEEEPRFTAPNKREEL</sequence>
<dbReference type="PROSITE" id="PS51194">
    <property type="entry name" value="HELICASE_CTER"/>
    <property type="match status" value="1"/>
</dbReference>
<dbReference type="GO" id="GO:0016787">
    <property type="term" value="F:hydrolase activity"/>
    <property type="evidence" value="ECO:0007669"/>
    <property type="project" value="UniProtKB-KW"/>
</dbReference>
<dbReference type="SMART" id="SM00490">
    <property type="entry name" value="HELICc"/>
    <property type="match status" value="1"/>
</dbReference>
<keyword evidence="2 5" id="KW-0378">Hydrolase</keyword>
<organism evidence="7 8">
    <name type="scientific">Opisthorchis viverrini</name>
    <name type="common">Southeast Asian liver fluke</name>
    <dbReference type="NCBI Taxonomy" id="6198"/>
    <lineage>
        <taxon>Eukaryota</taxon>
        <taxon>Metazoa</taxon>
        <taxon>Spiralia</taxon>
        <taxon>Lophotrochozoa</taxon>
        <taxon>Platyhelminthes</taxon>
        <taxon>Trematoda</taxon>
        <taxon>Digenea</taxon>
        <taxon>Opisthorchiida</taxon>
        <taxon>Opisthorchiata</taxon>
        <taxon>Opisthorchiidae</taxon>
        <taxon>Opisthorchis</taxon>
    </lineage>
</organism>
<comment type="similarity">
    <text evidence="5">Belongs to the DEAD box helicase family.</text>
</comment>
<comment type="catalytic activity">
    <reaction evidence="5">
        <text>ATP + H2O = ADP + phosphate + H(+)</text>
        <dbReference type="Rhea" id="RHEA:13065"/>
        <dbReference type="ChEBI" id="CHEBI:15377"/>
        <dbReference type="ChEBI" id="CHEBI:15378"/>
        <dbReference type="ChEBI" id="CHEBI:30616"/>
        <dbReference type="ChEBI" id="CHEBI:43474"/>
        <dbReference type="ChEBI" id="CHEBI:456216"/>
        <dbReference type="EC" id="3.6.4.13"/>
    </reaction>
</comment>
<evidence type="ECO:0000256" key="1">
    <source>
        <dbReference type="ARBA" id="ARBA00022741"/>
    </source>
</evidence>
<keyword evidence="1 5" id="KW-0547">Nucleotide-binding</keyword>
<protein>
    <recommendedName>
        <fullName evidence="5">ATP-dependent RNA helicase</fullName>
        <ecNumber evidence="5">3.6.4.13</ecNumber>
    </recommendedName>
</protein>
<dbReference type="InterPro" id="IPR027417">
    <property type="entry name" value="P-loop_NTPase"/>
</dbReference>